<dbReference type="RefSeq" id="WP_010798192.1">
    <property type="nucleotide sequence ID" value="NZ_CP069262.1"/>
</dbReference>
<protein>
    <submittedName>
        <fullName evidence="6">Auxiliary transport protein, membrane fusion protein family</fullName>
    </submittedName>
    <submittedName>
        <fullName evidence="5">HlyD family secretion protein</fullName>
    </submittedName>
</protein>
<name>A0A2X2CG58_PSELU</name>
<evidence type="ECO:0000313" key="7">
    <source>
        <dbReference type="Proteomes" id="UP000250443"/>
    </source>
</evidence>
<feature type="domain" description="Multidrug resistance protein MdtA-like barrel-sandwich hybrid" evidence="3">
    <location>
        <begin position="44"/>
        <end position="239"/>
    </location>
</feature>
<accession>A0A2X2CG58</accession>
<dbReference type="Gene3D" id="2.40.50.100">
    <property type="match status" value="1"/>
</dbReference>
<sequence>MSHKTAFSLVGVAVVLGALYACVHVAQNDGTQSTDDAFITADSVLVAPKIAGMVSEVLVSDNQPVKAGQLLARIDDRDFVAAQASAQAAVKAAAAEVANLTAEIDRQAAIIDQAAATVRATDASLTFAQANAKRYRNLSKAGAGTVEEQQKAEAELLQWQAARDRDSAARVAAQKHLAVLKAQRDVAIATQAKAEAAREQADLNVSYTHIVAPRDGVIAQRSVRVGAYVAPGKPLLAVVPVSEAYVVANFRETQLGRMQANQPVDVRVDVFPDQVLHGHIDSLAPATGLAFSAIAPDNATGNFTKVAQRVPVKIVFEPDQPAVANLRVGLSVVATVNTQGEVH</sequence>
<evidence type="ECO:0000256" key="2">
    <source>
        <dbReference type="SAM" id="SignalP"/>
    </source>
</evidence>
<reference evidence="6 7" key="1">
    <citation type="submission" date="2018-06" db="EMBL/GenBank/DDBJ databases">
        <authorList>
            <consortium name="Pathogen Informatics"/>
            <person name="Doyle S."/>
        </authorList>
    </citation>
    <scope>NUCLEOTIDE SEQUENCE [LARGE SCALE GENOMIC DNA]</scope>
    <source>
        <strain evidence="6 7">NCTC11842</strain>
    </source>
</reference>
<evidence type="ECO:0000256" key="1">
    <source>
        <dbReference type="ARBA" id="ARBA00009477"/>
    </source>
</evidence>
<dbReference type="GO" id="GO:0055085">
    <property type="term" value="P:transmembrane transport"/>
    <property type="evidence" value="ECO:0007669"/>
    <property type="project" value="InterPro"/>
</dbReference>
<dbReference type="InterPro" id="IPR050739">
    <property type="entry name" value="MFP"/>
</dbReference>
<dbReference type="Gene3D" id="2.40.30.170">
    <property type="match status" value="1"/>
</dbReference>
<dbReference type="InterPro" id="IPR058634">
    <property type="entry name" value="AaeA-lik-b-barrel"/>
</dbReference>
<keyword evidence="2" id="KW-0732">Signal</keyword>
<evidence type="ECO:0000313" key="6">
    <source>
        <dbReference type="EMBL" id="SPZ06113.1"/>
    </source>
</evidence>
<keyword evidence="8" id="KW-1185">Reference proteome</keyword>
<dbReference type="InterPro" id="IPR058625">
    <property type="entry name" value="MdtA-like_BSH"/>
</dbReference>
<proteinExistence type="inferred from homology"/>
<feature type="domain" description="p-hydroxybenzoic acid efflux pump subunit AaeA-like beta-barrel" evidence="4">
    <location>
        <begin position="245"/>
        <end position="321"/>
    </location>
</feature>
<evidence type="ECO:0000259" key="3">
    <source>
        <dbReference type="Pfam" id="PF25917"/>
    </source>
</evidence>
<evidence type="ECO:0000313" key="8">
    <source>
        <dbReference type="Proteomes" id="UP000626180"/>
    </source>
</evidence>
<dbReference type="Proteomes" id="UP000626180">
    <property type="component" value="Unassembled WGS sequence"/>
</dbReference>
<dbReference type="SUPFAM" id="SSF111369">
    <property type="entry name" value="HlyD-like secretion proteins"/>
    <property type="match status" value="2"/>
</dbReference>
<gene>
    <name evidence="6" type="primary">yibH_1</name>
    <name evidence="5" type="ORF">IRZ65_08625</name>
    <name evidence="6" type="ORF">NCTC11842_02031</name>
</gene>
<comment type="similarity">
    <text evidence="1">Belongs to the membrane fusion protein (MFP) (TC 8.A.1) family.</text>
</comment>
<dbReference type="PANTHER" id="PTHR30386:SF24">
    <property type="entry name" value="MULTIDRUG RESISTANCE EFFLUX PUMP"/>
    <property type="match status" value="1"/>
</dbReference>
<evidence type="ECO:0000313" key="5">
    <source>
        <dbReference type="EMBL" id="MBF8640746.1"/>
    </source>
</evidence>
<organism evidence="6 7">
    <name type="scientific">Pseudomonas luteola</name>
    <dbReference type="NCBI Taxonomy" id="47886"/>
    <lineage>
        <taxon>Bacteria</taxon>
        <taxon>Pseudomonadati</taxon>
        <taxon>Pseudomonadota</taxon>
        <taxon>Gammaproteobacteria</taxon>
        <taxon>Pseudomonadales</taxon>
        <taxon>Pseudomonadaceae</taxon>
        <taxon>Pseudomonas</taxon>
    </lineage>
</organism>
<dbReference type="AlphaFoldDB" id="A0A2X2CG58"/>
<dbReference type="Proteomes" id="UP000250443">
    <property type="component" value="Unassembled WGS sequence"/>
</dbReference>
<dbReference type="Pfam" id="PF25917">
    <property type="entry name" value="BSH_RND"/>
    <property type="match status" value="1"/>
</dbReference>
<feature type="signal peptide" evidence="2">
    <location>
        <begin position="1"/>
        <end position="26"/>
    </location>
</feature>
<dbReference type="Pfam" id="PF25963">
    <property type="entry name" value="Beta-barrel_AAEA"/>
    <property type="match status" value="1"/>
</dbReference>
<dbReference type="EMBL" id="JADMCD010000003">
    <property type="protein sequence ID" value="MBF8640746.1"/>
    <property type="molecule type" value="Genomic_DNA"/>
</dbReference>
<dbReference type="PANTHER" id="PTHR30386">
    <property type="entry name" value="MEMBRANE FUSION SUBUNIT OF EMRAB-TOLC MULTIDRUG EFFLUX PUMP"/>
    <property type="match status" value="1"/>
</dbReference>
<dbReference type="EMBL" id="UAUF01000011">
    <property type="protein sequence ID" value="SPZ06113.1"/>
    <property type="molecule type" value="Genomic_DNA"/>
</dbReference>
<dbReference type="PROSITE" id="PS51257">
    <property type="entry name" value="PROKAR_LIPOPROTEIN"/>
    <property type="match status" value="1"/>
</dbReference>
<reference evidence="5 8" key="2">
    <citation type="submission" date="2020-10" db="EMBL/GenBank/DDBJ databases">
        <title>Genome sequences of Pseudomonas isolates.</title>
        <authorList>
            <person name="Wessels L."/>
            <person name="Reich F."/>
            <person name="Hammerl J."/>
        </authorList>
    </citation>
    <scope>NUCLEOTIDE SEQUENCE [LARGE SCALE GENOMIC DNA]</scope>
    <source>
        <strain evidence="5 8">20-MO00624-0</strain>
    </source>
</reference>
<evidence type="ECO:0000259" key="4">
    <source>
        <dbReference type="Pfam" id="PF25963"/>
    </source>
</evidence>
<feature type="chain" id="PRO_5016079345" evidence="2">
    <location>
        <begin position="27"/>
        <end position="343"/>
    </location>
</feature>